<evidence type="ECO:0000256" key="4">
    <source>
        <dbReference type="ARBA" id="ARBA00005259"/>
    </source>
</evidence>
<evidence type="ECO:0000256" key="10">
    <source>
        <dbReference type="ARBA" id="ARBA00022857"/>
    </source>
</evidence>
<comment type="catalytic activity">
    <reaction evidence="14 15">
        <text>2,5-diamino-6-hydroxy-4-(5-phosphoribosylamino)-pyrimidine + H2O + H(+) = 5-amino-6-(5-phospho-D-ribosylamino)uracil + NH4(+)</text>
        <dbReference type="Rhea" id="RHEA:21868"/>
        <dbReference type="ChEBI" id="CHEBI:15377"/>
        <dbReference type="ChEBI" id="CHEBI:15378"/>
        <dbReference type="ChEBI" id="CHEBI:28938"/>
        <dbReference type="ChEBI" id="CHEBI:58453"/>
        <dbReference type="ChEBI" id="CHEBI:58614"/>
        <dbReference type="EC" id="3.5.4.26"/>
    </reaction>
</comment>
<feature type="binding site" evidence="17">
    <location>
        <position position="154"/>
    </location>
    <ligand>
        <name>NADP(+)</name>
        <dbReference type="ChEBI" id="CHEBI:58349"/>
    </ligand>
</feature>
<evidence type="ECO:0000256" key="16">
    <source>
        <dbReference type="PIRSR" id="PIRSR006769-1"/>
    </source>
</evidence>
<gene>
    <name evidence="20" type="ORF">UB32_17190</name>
</gene>
<reference evidence="20 21" key="1">
    <citation type="submission" date="2015-01" db="EMBL/GenBank/DDBJ databases">
        <title>Draft genome sequences of the supercritical CO2 tolerant bacteria Bacillus subterraneus MITOT1 and Bacillus cereus MIT0214.</title>
        <authorList>
            <person name="Peet K.C."/>
            <person name="Thompson J.R."/>
        </authorList>
    </citation>
    <scope>NUCLEOTIDE SEQUENCE [LARGE SCALE GENOMIC DNA]</scope>
    <source>
        <strain evidence="20 21">MITOT1</strain>
    </source>
</reference>
<dbReference type="SUPFAM" id="SSF53927">
    <property type="entry name" value="Cytidine deaminase-like"/>
    <property type="match status" value="1"/>
</dbReference>
<evidence type="ECO:0000256" key="7">
    <source>
        <dbReference type="ARBA" id="ARBA00022723"/>
    </source>
</evidence>
<feature type="binding site" evidence="18">
    <location>
        <position position="84"/>
    </location>
    <ligand>
        <name>Zn(2+)</name>
        <dbReference type="ChEBI" id="CHEBI:29105"/>
        <note>catalytic</note>
    </ligand>
</feature>
<feature type="binding site" evidence="17">
    <location>
        <position position="184"/>
    </location>
    <ligand>
        <name>substrate</name>
    </ligand>
</feature>
<dbReference type="Gene3D" id="3.40.430.10">
    <property type="entry name" value="Dihydrofolate Reductase, subunit A"/>
    <property type="match status" value="1"/>
</dbReference>
<dbReference type="InterPro" id="IPR002125">
    <property type="entry name" value="CMP_dCMP_dom"/>
</dbReference>
<feature type="binding site" evidence="18">
    <location>
        <position position="75"/>
    </location>
    <ligand>
        <name>Zn(2+)</name>
        <dbReference type="ChEBI" id="CHEBI:29105"/>
        <note>catalytic</note>
    </ligand>
</feature>
<feature type="binding site" evidence="17">
    <location>
        <position position="170"/>
    </location>
    <ligand>
        <name>NADP(+)</name>
        <dbReference type="ChEBI" id="CHEBI:58349"/>
    </ligand>
</feature>
<protein>
    <recommendedName>
        <fullName evidence="15">Riboflavin biosynthesis protein RibD</fullName>
    </recommendedName>
    <domain>
        <recommendedName>
            <fullName evidence="15">Diaminohydroxyphosphoribosylaminopyrimidine deaminase</fullName>
            <shortName evidence="15">DRAP deaminase</shortName>
            <ecNumber evidence="15">3.5.4.26</ecNumber>
        </recommendedName>
        <alternativeName>
            <fullName evidence="15">Riboflavin-specific deaminase</fullName>
        </alternativeName>
    </domain>
    <domain>
        <recommendedName>
            <fullName evidence="15">5-amino-6-(5-phosphoribosylamino)uracil reductase</fullName>
            <ecNumber evidence="15">1.1.1.193</ecNumber>
        </recommendedName>
        <alternativeName>
            <fullName evidence="15">HTP reductase</fullName>
        </alternativeName>
    </domain>
</protein>
<dbReference type="NCBIfam" id="TIGR00227">
    <property type="entry name" value="ribD_Cterm"/>
    <property type="match status" value="1"/>
</dbReference>
<dbReference type="InterPro" id="IPR002734">
    <property type="entry name" value="RibDG_C"/>
</dbReference>
<dbReference type="EC" id="3.5.4.26" evidence="15"/>
<feature type="binding site" evidence="17">
    <location>
        <position position="222"/>
    </location>
    <ligand>
        <name>NADP(+)</name>
        <dbReference type="ChEBI" id="CHEBI:58349"/>
    </ligand>
</feature>
<evidence type="ECO:0000313" key="20">
    <source>
        <dbReference type="EMBL" id="KIY20839.1"/>
    </source>
</evidence>
<name>A0A0D6Z545_9BACI</name>
<dbReference type="SUPFAM" id="SSF53597">
    <property type="entry name" value="Dihydrofolate reductase-like"/>
    <property type="match status" value="1"/>
</dbReference>
<evidence type="ECO:0000256" key="11">
    <source>
        <dbReference type="ARBA" id="ARBA00023002"/>
    </source>
</evidence>
<feature type="binding site" evidence="17">
    <location>
        <position position="207"/>
    </location>
    <ligand>
        <name>substrate</name>
    </ligand>
</feature>
<comment type="similarity">
    <text evidence="4 15">In the N-terminal section; belongs to the cytidine and deoxycytidylate deaminase family.</text>
</comment>
<evidence type="ECO:0000256" key="15">
    <source>
        <dbReference type="PIRNR" id="PIRNR006769"/>
    </source>
</evidence>
<dbReference type="InterPro" id="IPR050765">
    <property type="entry name" value="Riboflavin_Biosynth_HTPR"/>
</dbReference>
<feature type="binding site" evidence="17">
    <location>
        <begin position="293"/>
        <end position="299"/>
    </location>
    <ligand>
        <name>NADP(+)</name>
        <dbReference type="ChEBI" id="CHEBI:58349"/>
    </ligand>
</feature>
<dbReference type="PROSITE" id="PS00903">
    <property type="entry name" value="CYT_DCMP_DEAMINASES_1"/>
    <property type="match status" value="1"/>
</dbReference>
<comment type="cofactor">
    <cofactor evidence="15 18">
        <name>Zn(2+)</name>
        <dbReference type="ChEBI" id="CHEBI:29105"/>
    </cofactor>
    <text evidence="15 18">Binds 1 zinc ion.</text>
</comment>
<dbReference type="PANTHER" id="PTHR38011:SF7">
    <property type="entry name" value="2,5-DIAMINO-6-RIBOSYLAMINO-4(3H)-PYRIMIDINONE 5'-PHOSPHATE REDUCTASE"/>
    <property type="match status" value="1"/>
</dbReference>
<evidence type="ECO:0000256" key="18">
    <source>
        <dbReference type="PIRSR" id="PIRSR006769-3"/>
    </source>
</evidence>
<dbReference type="PIRSF" id="PIRSF006769">
    <property type="entry name" value="RibD"/>
    <property type="match status" value="1"/>
</dbReference>
<evidence type="ECO:0000256" key="8">
    <source>
        <dbReference type="ARBA" id="ARBA00022801"/>
    </source>
</evidence>
<evidence type="ECO:0000256" key="2">
    <source>
        <dbReference type="ARBA" id="ARBA00004882"/>
    </source>
</evidence>
<dbReference type="InterPro" id="IPR016192">
    <property type="entry name" value="APOBEC/CMP_deaminase_Zn-bd"/>
</dbReference>
<dbReference type="PANTHER" id="PTHR38011">
    <property type="entry name" value="DIHYDROFOLATE REDUCTASE FAMILY PROTEIN (AFU_ORTHOLOGUE AFUA_8G06820)"/>
    <property type="match status" value="1"/>
</dbReference>
<dbReference type="FunFam" id="3.40.140.10:FF:000025">
    <property type="entry name" value="Riboflavin biosynthesis protein RibD"/>
    <property type="match status" value="1"/>
</dbReference>
<feature type="binding site" evidence="17">
    <location>
        <position position="291"/>
    </location>
    <ligand>
        <name>substrate</name>
    </ligand>
</feature>
<organism evidence="20 21">
    <name type="scientific">Mesobacillus subterraneus</name>
    <dbReference type="NCBI Taxonomy" id="285983"/>
    <lineage>
        <taxon>Bacteria</taxon>
        <taxon>Bacillati</taxon>
        <taxon>Bacillota</taxon>
        <taxon>Bacilli</taxon>
        <taxon>Bacillales</taxon>
        <taxon>Bacillaceae</taxon>
        <taxon>Mesobacillus</taxon>
    </lineage>
</organism>
<dbReference type="EMBL" id="JXIQ01000184">
    <property type="protein sequence ID" value="KIY20839.1"/>
    <property type="molecule type" value="Genomic_DNA"/>
</dbReference>
<dbReference type="EC" id="1.1.1.193" evidence="15"/>
<dbReference type="PATRIC" id="fig|285983.3.peg.2896"/>
<evidence type="ECO:0000256" key="6">
    <source>
        <dbReference type="ARBA" id="ARBA00022619"/>
    </source>
</evidence>
<dbReference type="InterPro" id="IPR024072">
    <property type="entry name" value="DHFR-like_dom_sf"/>
</dbReference>
<evidence type="ECO:0000256" key="9">
    <source>
        <dbReference type="ARBA" id="ARBA00022833"/>
    </source>
</evidence>
<keyword evidence="9 15" id="KW-0862">Zinc</keyword>
<comment type="pathway">
    <text evidence="3 15">Cofactor biosynthesis; riboflavin biosynthesis; 5-amino-6-(D-ribitylamino)uracil from GTP: step 3/4.</text>
</comment>
<keyword evidence="7 15" id="KW-0479">Metal-binding</keyword>
<dbReference type="Proteomes" id="UP000032512">
    <property type="component" value="Unassembled WGS sequence"/>
</dbReference>
<feature type="binding site" evidence="17">
    <location>
        <position position="200"/>
    </location>
    <ligand>
        <name>NADP(+)</name>
        <dbReference type="ChEBI" id="CHEBI:58349"/>
    </ligand>
</feature>
<dbReference type="NCBIfam" id="TIGR00326">
    <property type="entry name" value="eubact_ribD"/>
    <property type="match status" value="1"/>
</dbReference>
<dbReference type="AlphaFoldDB" id="A0A0D6Z545"/>
<feature type="binding site" evidence="17">
    <location>
        <position position="196"/>
    </location>
    <ligand>
        <name>NADP(+)</name>
        <dbReference type="ChEBI" id="CHEBI:58349"/>
    </ligand>
</feature>
<dbReference type="PROSITE" id="PS51747">
    <property type="entry name" value="CYT_DCMP_DEAMINASES_2"/>
    <property type="match status" value="1"/>
</dbReference>
<feature type="domain" description="CMP/dCMP-type deaminase" evidence="19">
    <location>
        <begin position="1"/>
        <end position="123"/>
    </location>
</feature>
<comment type="catalytic activity">
    <reaction evidence="13 15">
        <text>5-amino-6-(5-phospho-D-ribitylamino)uracil + NADP(+) = 5-amino-6-(5-phospho-D-ribosylamino)uracil + NADPH + H(+)</text>
        <dbReference type="Rhea" id="RHEA:17845"/>
        <dbReference type="ChEBI" id="CHEBI:15378"/>
        <dbReference type="ChEBI" id="CHEBI:57783"/>
        <dbReference type="ChEBI" id="CHEBI:58349"/>
        <dbReference type="ChEBI" id="CHEBI:58421"/>
        <dbReference type="ChEBI" id="CHEBI:58453"/>
        <dbReference type="EC" id="1.1.1.193"/>
    </reaction>
</comment>
<proteinExistence type="inferred from homology"/>
<comment type="pathway">
    <text evidence="2 15">Cofactor biosynthesis; riboflavin biosynthesis; 5-amino-6-(D-ribitylamino)uracil from GTP: step 2/4.</text>
</comment>
<dbReference type="GO" id="GO:0008270">
    <property type="term" value="F:zinc ion binding"/>
    <property type="evidence" value="ECO:0007669"/>
    <property type="project" value="InterPro"/>
</dbReference>
<evidence type="ECO:0000313" key="21">
    <source>
        <dbReference type="Proteomes" id="UP000032512"/>
    </source>
</evidence>
<keyword evidence="11 15" id="KW-0560">Oxidoreductase</keyword>
<feature type="binding site" evidence="17">
    <location>
        <position position="168"/>
    </location>
    <ligand>
        <name>substrate</name>
    </ligand>
</feature>
<accession>A0A0D6Z545</accession>
<dbReference type="UniPathway" id="UPA00275">
    <property type="reaction ID" value="UER00401"/>
</dbReference>
<feature type="binding site" evidence="18">
    <location>
        <position position="50"/>
    </location>
    <ligand>
        <name>Zn(2+)</name>
        <dbReference type="ChEBI" id="CHEBI:29105"/>
        <note>catalytic</note>
    </ligand>
</feature>
<dbReference type="GO" id="GO:0008703">
    <property type="term" value="F:5-amino-6-(5-phosphoribosylamino)uracil reductase activity"/>
    <property type="evidence" value="ECO:0007669"/>
    <property type="project" value="UniProtKB-EC"/>
</dbReference>
<evidence type="ECO:0000256" key="12">
    <source>
        <dbReference type="ARBA" id="ARBA00023268"/>
    </source>
</evidence>
<dbReference type="InterPro" id="IPR004794">
    <property type="entry name" value="Eubact_RibD"/>
</dbReference>
<dbReference type="GO" id="GO:0008835">
    <property type="term" value="F:diaminohydroxyphosphoribosylaminopyrimidine deaminase activity"/>
    <property type="evidence" value="ECO:0007669"/>
    <property type="project" value="UniProtKB-EC"/>
</dbReference>
<comment type="function">
    <text evidence="1 15">Converts 2,5-diamino-6-(ribosylamino)-4(3h)-pyrimidinone 5'-phosphate into 5-amino-6-(ribosylamino)-2,4(1h,3h)-pyrimidinedione 5'-phosphate.</text>
</comment>
<feature type="active site" description="Proton donor" evidence="16">
    <location>
        <position position="52"/>
    </location>
</feature>
<dbReference type="InterPro" id="IPR016193">
    <property type="entry name" value="Cytidine_deaminase-like"/>
</dbReference>
<dbReference type="InterPro" id="IPR011549">
    <property type="entry name" value="RibD_C"/>
</dbReference>
<keyword evidence="12" id="KW-0511">Multifunctional enzyme</keyword>
<evidence type="ECO:0000256" key="13">
    <source>
        <dbReference type="ARBA" id="ARBA00049861"/>
    </source>
</evidence>
<dbReference type="Gene3D" id="3.40.140.10">
    <property type="entry name" value="Cytidine Deaminase, domain 2"/>
    <property type="match status" value="1"/>
</dbReference>
<comment type="caution">
    <text evidence="20">The sequence shown here is derived from an EMBL/GenBank/DDBJ whole genome shotgun (WGS) entry which is preliminary data.</text>
</comment>
<evidence type="ECO:0000256" key="1">
    <source>
        <dbReference type="ARBA" id="ARBA00002151"/>
    </source>
</evidence>
<feature type="binding site" evidence="17">
    <location>
        <position position="204"/>
    </location>
    <ligand>
        <name>substrate</name>
    </ligand>
</feature>
<dbReference type="GO" id="GO:0009231">
    <property type="term" value="P:riboflavin biosynthetic process"/>
    <property type="evidence" value="ECO:0007669"/>
    <property type="project" value="UniProtKB-UniPathway"/>
</dbReference>
<dbReference type="OrthoDB" id="9800865at2"/>
<keyword evidence="21" id="KW-1185">Reference proteome</keyword>
<keyword evidence="10 15" id="KW-0521">NADP</keyword>
<comment type="similarity">
    <text evidence="5 15">In the C-terminal section; belongs to the HTP reductase family.</text>
</comment>
<dbReference type="CDD" id="cd01284">
    <property type="entry name" value="Riboflavin_deaminase-reductase"/>
    <property type="match status" value="1"/>
</dbReference>
<evidence type="ECO:0000256" key="3">
    <source>
        <dbReference type="ARBA" id="ARBA00004910"/>
    </source>
</evidence>
<dbReference type="Pfam" id="PF01872">
    <property type="entry name" value="RibD_C"/>
    <property type="match status" value="1"/>
</dbReference>
<keyword evidence="6 15" id="KW-0686">Riboflavin biosynthesis</keyword>
<dbReference type="Pfam" id="PF00383">
    <property type="entry name" value="dCMP_cyt_deam_1"/>
    <property type="match status" value="1"/>
</dbReference>
<sequence>MKHQDYMALAINLAKAAEGQTSPNPQVGAVLVKDGGIIGLGAHLRAGEPHAEVHAITMAGEKAKGATLYVTLEPCSHVGKTPPCSNLVIKSGIKKVFVASVDPNPLVAGAGITKMREAGIEVEVGLLAEEAIALNNVFFHYISTGLPFVTLKSATSLDGKIATVSGESKWITGEEARKDVHHFRHTQDAILVGVNTVIKDNPSLTTRLETGGKNPVRVILDSTLRTPMESEVIRDHAAETIIVTAAGAKPERAKQFEDQGIKIIKLETAKVEINEMLKKLGERGITSLFVEGGAEVHGSFLKEKAFQQVITYIAPKLIGGRNAPTAYGGEGIVRLEETVPLKITDVKQIGEDIRIIAEPI</sequence>
<keyword evidence="8 15" id="KW-0378">Hydrolase</keyword>
<dbReference type="RefSeq" id="WP_044396064.1">
    <property type="nucleotide sequence ID" value="NZ_JXIQ01000184.1"/>
</dbReference>
<evidence type="ECO:0000256" key="14">
    <source>
        <dbReference type="ARBA" id="ARBA00049886"/>
    </source>
</evidence>
<evidence type="ECO:0000259" key="19">
    <source>
        <dbReference type="PROSITE" id="PS51747"/>
    </source>
</evidence>
<evidence type="ECO:0000256" key="5">
    <source>
        <dbReference type="ARBA" id="ARBA00007417"/>
    </source>
</evidence>
<dbReference type="GO" id="GO:0050661">
    <property type="term" value="F:NADP binding"/>
    <property type="evidence" value="ECO:0007669"/>
    <property type="project" value="InterPro"/>
</dbReference>
<evidence type="ECO:0000256" key="17">
    <source>
        <dbReference type="PIRSR" id="PIRSR006769-2"/>
    </source>
</evidence>